<name>A0ABV4U7I2_9BACT</name>
<dbReference type="EMBL" id="JBGUBD010000009">
    <property type="protein sequence ID" value="MFA9479554.1"/>
    <property type="molecule type" value="Genomic_DNA"/>
</dbReference>
<gene>
    <name evidence="1" type="ORF">ACERK3_14790</name>
</gene>
<dbReference type="RefSeq" id="WP_425346473.1">
    <property type="nucleotide sequence ID" value="NZ_JBGUBD010000009.1"/>
</dbReference>
<dbReference type="InterPro" id="IPR008928">
    <property type="entry name" value="6-hairpin_glycosidase_sf"/>
</dbReference>
<dbReference type="Proteomes" id="UP001575105">
    <property type="component" value="Unassembled WGS sequence"/>
</dbReference>
<accession>A0ABV4U7I2</accession>
<reference evidence="1 2" key="1">
    <citation type="submission" date="2024-08" db="EMBL/GenBank/DDBJ databases">
        <title>Whole-genome sequencing of halo(alkali)philic microorganisms from hypersaline lakes.</title>
        <authorList>
            <person name="Sorokin D.Y."/>
            <person name="Merkel A.Y."/>
            <person name="Messina E."/>
            <person name="Yakimov M."/>
        </authorList>
    </citation>
    <scope>NUCLEOTIDE SEQUENCE [LARGE SCALE GENOMIC DNA]</scope>
    <source>
        <strain evidence="1 2">AB-hyl4</strain>
    </source>
</reference>
<keyword evidence="2" id="KW-1185">Reference proteome</keyword>
<dbReference type="Gene3D" id="1.50.10.20">
    <property type="match status" value="1"/>
</dbReference>
<dbReference type="SUPFAM" id="SSF48208">
    <property type="entry name" value="Six-hairpin glycosidases"/>
    <property type="match status" value="1"/>
</dbReference>
<organism evidence="1 2">
    <name type="scientific">Natronomicrosphaera hydrolytica</name>
    <dbReference type="NCBI Taxonomy" id="3242702"/>
    <lineage>
        <taxon>Bacteria</taxon>
        <taxon>Pseudomonadati</taxon>
        <taxon>Planctomycetota</taxon>
        <taxon>Phycisphaerae</taxon>
        <taxon>Phycisphaerales</taxon>
        <taxon>Phycisphaeraceae</taxon>
        <taxon>Natronomicrosphaera</taxon>
    </lineage>
</organism>
<comment type="caution">
    <text evidence="1">The sequence shown here is derived from an EMBL/GenBank/DDBJ whole genome shotgun (WGS) entry which is preliminary data.</text>
</comment>
<sequence length="623" mass="69217">MLQPEYHTPGLIELPRGRLRLPTRLVVGADDISHDVQWSAWRGEGTARICEGVCDALRLTVTVTGDIAAAEGLHCRSELLNTAEQACELREWAWTLELEPPDRVALVADADEQGKRALRHVSDEPWDYNLTADMLAADGRCWSLALAYGRASMCVGSDDPLVFGDGLARCEPAAMDSDRIKVAWHRIEPHWDYNGLLSTRPLHGLWVYEGQTREANLRLAEHSEAVPVPPRGWGASPLPPPPSLPEGAALPLCIPAAAGSADTVRVLAQLDRFHISRGEYAGLYAGGVDYRNRRHLEPHVCRAEYGEFLLHAHLRGDGSDLWPGVVTYAERFQQTAVNRGGHPERCGAVRGRYGDNQSAHRIRSMRGAAFFWDMHRLTGREDFRRTAVGIADYLTRSFPWNNARQGAAIRDLVYLHQQTGEARYRDTAQAILRTLQENQHDSGGWYEYWNKAGEAFAYDPPGHHGGQWTACASLKPEMASYNVNALLDVLLLLNGCDLLPGVEPMVRKAADWLCAVQDKRGGWRFPNHDSRGLYGYGLYLDAAAMFKAGWFFRDRAFIDAGTRAVAFGFELLDTLGHVPSVTDLPDIDQTECSLTWFFAIEALAAQSAAEPAMLDKTLKDSRP</sequence>
<evidence type="ECO:0000313" key="2">
    <source>
        <dbReference type="Proteomes" id="UP001575105"/>
    </source>
</evidence>
<proteinExistence type="predicted"/>
<protein>
    <submittedName>
        <fullName evidence="1">Uncharacterized protein</fullName>
    </submittedName>
</protein>
<evidence type="ECO:0000313" key="1">
    <source>
        <dbReference type="EMBL" id="MFA9479554.1"/>
    </source>
</evidence>